<name>A0A2W2GHP5_9ACTN</name>
<reference evidence="1 2" key="1">
    <citation type="submission" date="2018-01" db="EMBL/GenBank/DDBJ databases">
        <title>Draft genome sequence of Sphaerisporangium sp. 7K107.</title>
        <authorList>
            <person name="Sahin N."/>
            <person name="Saygin H."/>
            <person name="Ay H."/>
        </authorList>
    </citation>
    <scope>NUCLEOTIDE SEQUENCE [LARGE SCALE GENOMIC DNA]</scope>
    <source>
        <strain evidence="1 2">7K107</strain>
    </source>
</reference>
<dbReference type="AlphaFoldDB" id="A0A2W2GHP5"/>
<protein>
    <submittedName>
        <fullName evidence="1">Uncharacterized protein</fullName>
    </submittedName>
</protein>
<proteinExistence type="predicted"/>
<organism evidence="1 2">
    <name type="scientific">Spongiactinospora gelatinilytica</name>
    <dbReference type="NCBI Taxonomy" id="2666298"/>
    <lineage>
        <taxon>Bacteria</taxon>
        <taxon>Bacillati</taxon>
        <taxon>Actinomycetota</taxon>
        <taxon>Actinomycetes</taxon>
        <taxon>Streptosporangiales</taxon>
        <taxon>Streptosporangiaceae</taxon>
        <taxon>Spongiactinospora</taxon>
    </lineage>
</organism>
<dbReference type="RefSeq" id="WP_111167403.1">
    <property type="nucleotide sequence ID" value="NZ_POUA01000082.1"/>
</dbReference>
<keyword evidence="2" id="KW-1185">Reference proteome</keyword>
<comment type="caution">
    <text evidence="1">The sequence shown here is derived from an EMBL/GenBank/DDBJ whole genome shotgun (WGS) entry which is preliminary data.</text>
</comment>
<dbReference type="Proteomes" id="UP000248544">
    <property type="component" value="Unassembled WGS sequence"/>
</dbReference>
<accession>A0A2W2GHP5</accession>
<dbReference type="EMBL" id="POUA01000082">
    <property type="protein sequence ID" value="PZG48091.1"/>
    <property type="molecule type" value="Genomic_DNA"/>
</dbReference>
<evidence type="ECO:0000313" key="1">
    <source>
        <dbReference type="EMBL" id="PZG48091.1"/>
    </source>
</evidence>
<gene>
    <name evidence="1" type="ORF">C1I98_12885</name>
</gene>
<evidence type="ECO:0000313" key="2">
    <source>
        <dbReference type="Proteomes" id="UP000248544"/>
    </source>
</evidence>
<sequence>MTPRWPEGFLVGCTVRPLLAVWEVQAGGRGAGGVCDCPAAAEDAMFGVLDACPSGRGRVRYARLSWVGIGYVYGPTRLTAHRKDGVTVTVPGDAWEGLS</sequence>